<evidence type="ECO:0000313" key="4">
    <source>
        <dbReference type="Proteomes" id="UP000253817"/>
    </source>
</evidence>
<name>A0A3N0IXS4_9ACTN</name>
<comment type="caution">
    <text evidence="3">The sequence shown here is derived from an EMBL/GenBank/DDBJ whole genome shotgun (WGS) entry which is preliminary data.</text>
</comment>
<dbReference type="InterPro" id="IPR014922">
    <property type="entry name" value="YdhG-like"/>
</dbReference>
<feature type="domain" description="YdhG-like" evidence="1">
    <location>
        <begin position="20"/>
        <end position="110"/>
    </location>
</feature>
<dbReference type="EMBL" id="QICC01000034">
    <property type="protein sequence ID" value="RNM41516.1"/>
    <property type="molecule type" value="Genomic_DNA"/>
</dbReference>
<dbReference type="AlphaFoldDB" id="A0A3N0IXS4"/>
<dbReference type="SUPFAM" id="SSF159888">
    <property type="entry name" value="YdhG-like"/>
    <property type="match status" value="1"/>
</dbReference>
<gene>
    <name evidence="2" type="ORF">C1876_16580</name>
    <name evidence="3" type="ORF">DMP09_09255</name>
</gene>
<proteinExistence type="predicted"/>
<evidence type="ECO:0000313" key="2">
    <source>
        <dbReference type="EMBL" id="RDB64762.1"/>
    </source>
</evidence>
<reference evidence="3" key="3">
    <citation type="journal article" date="2019" name="Microbiol. Resour. Announc.">
        <title>Draft Genome Sequences of Type Strains of Gordonibacter faecihominis, Paraeggerthella hongkongensis, Parvibacter caecicola,Slackia equolifaciens, Slackia faecicanis, and Slackia isoflavoniconvertens.</title>
        <authorList>
            <person name="Danylec N."/>
            <person name="Stoll D.A."/>
            <person name="Dotsch A."/>
            <person name="Huch M."/>
        </authorList>
    </citation>
    <scope>NUCLEOTIDE SEQUENCE</scope>
    <source>
        <strain evidence="3">DSM 16107</strain>
    </source>
</reference>
<accession>A0A3N0IXS4</accession>
<dbReference type="EMBL" id="PPTT01000045">
    <property type="protein sequence ID" value="RDB64762.1"/>
    <property type="molecule type" value="Genomic_DNA"/>
</dbReference>
<dbReference type="Gene3D" id="3.90.1150.200">
    <property type="match status" value="1"/>
</dbReference>
<reference evidence="2 4" key="1">
    <citation type="journal article" date="2018" name="Elife">
        <title>Discovery and characterization of a prevalent human gut bacterial enzyme sufficient for the inactivation of a family of plant toxins.</title>
        <authorList>
            <person name="Koppel N."/>
            <person name="Bisanz J.E."/>
            <person name="Pandelia M.E."/>
            <person name="Turnbaugh P.J."/>
            <person name="Balskus E.P."/>
        </authorList>
    </citation>
    <scope>NUCLEOTIDE SEQUENCE [LARGE SCALE GENOMIC DNA]</scope>
    <source>
        <strain evidence="2 4">DSM 16107</strain>
    </source>
</reference>
<evidence type="ECO:0000313" key="3">
    <source>
        <dbReference type="EMBL" id="RNM41516.1"/>
    </source>
</evidence>
<dbReference type="RefSeq" id="WP_114547828.1">
    <property type="nucleotide sequence ID" value="NZ_JAJCHC010000001.1"/>
</dbReference>
<dbReference type="Proteomes" id="UP000270112">
    <property type="component" value="Unassembled WGS sequence"/>
</dbReference>
<reference evidence="5" key="2">
    <citation type="submission" date="2018-05" db="EMBL/GenBank/DDBJ databases">
        <title>Genome Sequencing of selected type strains of the family Eggerthellaceae.</title>
        <authorList>
            <person name="Danylec N."/>
            <person name="Stoll D.A."/>
            <person name="Doetsch A."/>
            <person name="Huch M."/>
        </authorList>
    </citation>
    <scope>NUCLEOTIDE SEQUENCE [LARGE SCALE GENOMIC DNA]</scope>
    <source>
        <strain evidence="5">DSM 16107</strain>
    </source>
</reference>
<dbReference type="Proteomes" id="UP000253817">
    <property type="component" value="Unassembled WGS sequence"/>
</dbReference>
<protein>
    <recommendedName>
        <fullName evidence="1">YdhG-like domain-containing protein</fullName>
    </recommendedName>
</protein>
<evidence type="ECO:0000313" key="5">
    <source>
        <dbReference type="Proteomes" id="UP000270112"/>
    </source>
</evidence>
<evidence type="ECO:0000259" key="1">
    <source>
        <dbReference type="Pfam" id="PF08818"/>
    </source>
</evidence>
<keyword evidence="4" id="KW-1185">Reference proteome</keyword>
<sequence length="115" mass="13032">MDNHSSAVDEYIAEQPEAVQPELRALRATIHAAAPDALEKISWSMPTFWQGENLIHFAAFKHHIGLYPGPEAIEAFADRLALYRTSKGAIQLPLDRPLDHDLIADIVQWRLDHLR</sequence>
<dbReference type="Pfam" id="PF08818">
    <property type="entry name" value="DUF1801"/>
    <property type="match status" value="1"/>
</dbReference>
<dbReference type="OrthoDB" id="3236524at2"/>
<organism evidence="3 5">
    <name type="scientific">Eggerthella sinensis</name>
    <dbReference type="NCBI Taxonomy" id="242230"/>
    <lineage>
        <taxon>Bacteria</taxon>
        <taxon>Bacillati</taxon>
        <taxon>Actinomycetota</taxon>
        <taxon>Coriobacteriia</taxon>
        <taxon>Eggerthellales</taxon>
        <taxon>Eggerthellaceae</taxon>
        <taxon>Eggerthella</taxon>
    </lineage>
</organism>